<evidence type="ECO:0000259" key="5">
    <source>
        <dbReference type="Pfam" id="PF00239"/>
    </source>
</evidence>
<keyword evidence="2" id="KW-0238">DNA-binding</keyword>
<comment type="caution">
    <text evidence="6">The sequence shown here is derived from an EMBL/GenBank/DDBJ whole genome shotgun (WGS) entry which is preliminary data.</text>
</comment>
<dbReference type="InterPro" id="IPR006118">
    <property type="entry name" value="Recombinase_CS"/>
</dbReference>
<dbReference type="InterPro" id="IPR006119">
    <property type="entry name" value="Resolv_N"/>
</dbReference>
<gene>
    <name evidence="6" type="ORF">DRF60_10850</name>
</gene>
<sequence length="79" mass="9220">MQAVYLYIRVSTDEQVVKVYSQCSQLDRLVIIVKITISLLAIFEDYSAKTFSRPEWNKLFADVLKRSESCQVRIDSKEL</sequence>
<evidence type="ECO:0000256" key="2">
    <source>
        <dbReference type="ARBA" id="ARBA00023125"/>
    </source>
</evidence>
<proteinExistence type="predicted"/>
<dbReference type="RefSeq" id="WP_116012090.1">
    <property type="nucleotide sequence ID" value="NZ_QNUH01000008.1"/>
</dbReference>
<evidence type="ECO:0000313" key="7">
    <source>
        <dbReference type="Proteomes" id="UP000257030"/>
    </source>
</evidence>
<evidence type="ECO:0000313" key="6">
    <source>
        <dbReference type="EMBL" id="REC77482.1"/>
    </source>
</evidence>
<dbReference type="EMBL" id="QNUH01000008">
    <property type="protein sequence ID" value="REC77482.1"/>
    <property type="molecule type" value="Genomic_DNA"/>
</dbReference>
<dbReference type="PROSITE" id="PS00397">
    <property type="entry name" value="RECOMBINASES_1"/>
    <property type="match status" value="1"/>
</dbReference>
<evidence type="ECO:0000256" key="1">
    <source>
        <dbReference type="ARBA" id="ARBA00022908"/>
    </source>
</evidence>
<dbReference type="GO" id="GO:0003677">
    <property type="term" value="F:DNA binding"/>
    <property type="evidence" value="ECO:0007669"/>
    <property type="project" value="UniProtKB-KW"/>
</dbReference>
<name>A0A3D9DHJ9_9FLAO</name>
<dbReference type="Gene3D" id="3.40.50.1390">
    <property type="entry name" value="Resolvase, N-terminal catalytic domain"/>
    <property type="match status" value="1"/>
</dbReference>
<keyword evidence="1" id="KW-0229">DNA integration</keyword>
<protein>
    <recommendedName>
        <fullName evidence="5">Resolvase/invertase-type recombinase catalytic domain-containing protein</fullName>
    </recommendedName>
</protein>
<dbReference type="GO" id="GO:0015074">
    <property type="term" value="P:DNA integration"/>
    <property type="evidence" value="ECO:0007669"/>
    <property type="project" value="UniProtKB-KW"/>
</dbReference>
<dbReference type="OrthoDB" id="9815006at2"/>
<dbReference type="Proteomes" id="UP000257030">
    <property type="component" value="Unassembled WGS sequence"/>
</dbReference>
<dbReference type="InterPro" id="IPR036162">
    <property type="entry name" value="Resolvase-like_N_sf"/>
</dbReference>
<feature type="domain" description="Resolvase/invertase-type recombinase catalytic" evidence="5">
    <location>
        <begin position="4"/>
        <end position="65"/>
    </location>
</feature>
<dbReference type="Pfam" id="PF00239">
    <property type="entry name" value="Resolvase"/>
    <property type="match status" value="1"/>
</dbReference>
<evidence type="ECO:0000256" key="3">
    <source>
        <dbReference type="ARBA" id="ARBA00023172"/>
    </source>
</evidence>
<keyword evidence="3" id="KW-0233">DNA recombination</keyword>
<feature type="active site" description="O-(5'-phospho-DNA)-serine intermediate" evidence="4">
    <location>
        <position position="11"/>
    </location>
</feature>
<keyword evidence="7" id="KW-1185">Reference proteome</keyword>
<accession>A0A3D9DHJ9</accession>
<organism evidence="6 7">
    <name type="scientific">Chryseobacterium elymi</name>
    <dbReference type="NCBI Taxonomy" id="395936"/>
    <lineage>
        <taxon>Bacteria</taxon>
        <taxon>Pseudomonadati</taxon>
        <taxon>Bacteroidota</taxon>
        <taxon>Flavobacteriia</taxon>
        <taxon>Flavobacteriales</taxon>
        <taxon>Weeksellaceae</taxon>
        <taxon>Chryseobacterium group</taxon>
        <taxon>Chryseobacterium</taxon>
    </lineage>
</organism>
<dbReference type="GO" id="GO:0000150">
    <property type="term" value="F:DNA strand exchange activity"/>
    <property type="evidence" value="ECO:0007669"/>
    <property type="project" value="InterPro"/>
</dbReference>
<dbReference type="SUPFAM" id="SSF53041">
    <property type="entry name" value="Resolvase-like"/>
    <property type="match status" value="1"/>
</dbReference>
<dbReference type="AlphaFoldDB" id="A0A3D9DHJ9"/>
<reference evidence="6 7" key="1">
    <citation type="journal article" date="2010" name="Syst. Appl. Microbiol.">
        <title>Four new species of Chryseobacterium from the rhizosphere of coastal sand dune plants, Chryseobacterium elymi sp. nov., Chryseobacterium hagamense sp. nov., Chryseobacterium lathyri sp. nov. and Chryseobacterium rhizosphaerae sp. nov.</title>
        <authorList>
            <person name="Cho S.H."/>
            <person name="Lee K.S."/>
            <person name="Shin D.S."/>
            <person name="Han J.H."/>
            <person name="Park K.S."/>
            <person name="Lee C.H."/>
            <person name="Park K.H."/>
            <person name="Kim S.B."/>
        </authorList>
    </citation>
    <scope>NUCLEOTIDE SEQUENCE [LARGE SCALE GENOMIC DNA]</scope>
    <source>
        <strain evidence="6 7">KCTC 22547</strain>
    </source>
</reference>
<evidence type="ECO:0000256" key="4">
    <source>
        <dbReference type="PROSITE-ProRule" id="PRU10137"/>
    </source>
</evidence>